<dbReference type="PANTHER" id="PTHR30026">
    <property type="entry name" value="OUTER MEMBRANE PROTEIN TOLC"/>
    <property type="match status" value="1"/>
</dbReference>
<keyword evidence="9" id="KW-1185">Reference proteome</keyword>
<comment type="similarity">
    <text evidence="2">Belongs to the outer membrane factor (OMF) (TC 1.B.17) family.</text>
</comment>
<organism evidence="8 9">
    <name type="scientific">Campylobacter magnus</name>
    <dbReference type="NCBI Taxonomy" id="3026462"/>
    <lineage>
        <taxon>Bacteria</taxon>
        <taxon>Pseudomonadati</taxon>
        <taxon>Campylobacterota</taxon>
        <taxon>Epsilonproteobacteria</taxon>
        <taxon>Campylobacterales</taxon>
        <taxon>Campylobacteraceae</taxon>
        <taxon>Campylobacter</taxon>
    </lineage>
</organism>
<accession>A0ABT8T758</accession>
<dbReference type="InterPro" id="IPR051906">
    <property type="entry name" value="TolC-like"/>
</dbReference>
<keyword evidence="6" id="KW-0472">Membrane</keyword>
<keyword evidence="4" id="KW-1134">Transmembrane beta strand</keyword>
<comment type="subcellular location">
    <subcellularLocation>
        <location evidence="1">Cell outer membrane</location>
    </subcellularLocation>
</comment>
<evidence type="ECO:0000313" key="9">
    <source>
        <dbReference type="Proteomes" id="UP001171111"/>
    </source>
</evidence>
<proteinExistence type="inferred from homology"/>
<dbReference type="InterPro" id="IPR003423">
    <property type="entry name" value="OMP_efflux"/>
</dbReference>
<evidence type="ECO:0000256" key="7">
    <source>
        <dbReference type="ARBA" id="ARBA00023237"/>
    </source>
</evidence>
<evidence type="ECO:0000256" key="1">
    <source>
        <dbReference type="ARBA" id="ARBA00004442"/>
    </source>
</evidence>
<evidence type="ECO:0000256" key="2">
    <source>
        <dbReference type="ARBA" id="ARBA00007613"/>
    </source>
</evidence>
<dbReference type="EMBL" id="JAULJQ010000006">
    <property type="protein sequence ID" value="MDO2409549.1"/>
    <property type="molecule type" value="Genomic_DNA"/>
</dbReference>
<comment type="caution">
    <text evidence="8">The sequence shown here is derived from an EMBL/GenBank/DDBJ whole genome shotgun (WGS) entry which is preliminary data.</text>
</comment>
<keyword evidence="7" id="KW-0998">Cell outer membrane</keyword>
<evidence type="ECO:0000313" key="8">
    <source>
        <dbReference type="EMBL" id="MDO2409549.1"/>
    </source>
</evidence>
<gene>
    <name evidence="8" type="ORF">Q2362_05485</name>
</gene>
<evidence type="ECO:0000256" key="5">
    <source>
        <dbReference type="ARBA" id="ARBA00022692"/>
    </source>
</evidence>
<evidence type="ECO:0000256" key="3">
    <source>
        <dbReference type="ARBA" id="ARBA00022448"/>
    </source>
</evidence>
<keyword evidence="5" id="KW-0812">Transmembrane</keyword>
<dbReference type="Proteomes" id="UP001171111">
    <property type="component" value="Unassembled WGS sequence"/>
</dbReference>
<dbReference type="Pfam" id="PF02321">
    <property type="entry name" value="OEP"/>
    <property type="match status" value="2"/>
</dbReference>
<protein>
    <submittedName>
        <fullName evidence="8">TolC family protein</fullName>
    </submittedName>
</protein>
<reference evidence="8 9" key="1">
    <citation type="submission" date="2023-06" db="EMBL/GenBank/DDBJ databases">
        <title>Campylobacter magnum sp. nov., isolated from cecal contents of domestic pigs (Sus scrofa domesticus).</title>
        <authorList>
            <person name="Papic B."/>
            <person name="Gruntar I."/>
        </authorList>
    </citation>
    <scope>NUCLEOTIDE SEQUENCE [LARGE SCALE GENOMIC DNA]</scope>
    <source>
        <strain evidence="9">34484-21</strain>
    </source>
</reference>
<keyword evidence="3" id="KW-0813">Transport</keyword>
<dbReference type="Gene3D" id="1.20.1600.10">
    <property type="entry name" value="Outer membrane efflux proteins (OEP)"/>
    <property type="match status" value="1"/>
</dbReference>
<name>A0ABT8T758_9BACT</name>
<dbReference type="PANTHER" id="PTHR30026:SF20">
    <property type="entry name" value="OUTER MEMBRANE PROTEIN TOLC"/>
    <property type="match status" value="1"/>
</dbReference>
<dbReference type="RefSeq" id="WP_302244391.1">
    <property type="nucleotide sequence ID" value="NZ_JAULJQ010000006.1"/>
</dbReference>
<dbReference type="SUPFAM" id="SSF56954">
    <property type="entry name" value="Outer membrane efflux proteins (OEP)"/>
    <property type="match status" value="1"/>
</dbReference>
<evidence type="ECO:0000256" key="4">
    <source>
        <dbReference type="ARBA" id="ARBA00022452"/>
    </source>
</evidence>
<evidence type="ECO:0000256" key="6">
    <source>
        <dbReference type="ARBA" id="ARBA00023136"/>
    </source>
</evidence>
<sequence length="434" mass="50079">MKKTLSILALSASLLSAERAIGLGEAYEMALQHDEQLKSIAFESMAASERVWQATALLLPSLELSYMYNGERYDKAYEGKEKYRLDESFQRYGITLRQQVFRPDLWISRSQEGLREQGYKITHESTRQELASRVAKAYFDLAFANKNLELASSYEEANKAKSDQMQKQLQMGLANKMDALEAKVRYDQAKLDVNIAKRQIEVAKLELTKLVGERVAVKNDVETIKLDFFDGLSLAKYQNVLANFEYKQSEIVTQIATKEKQKRYTEFLPNADISVTYSDNKYKDKATFGDEKRKWETMFRVTLPIFNSLHSVSRVQEGEYLKMSSMSKQLDTSRKVEISQQTAISEFKNYLEQMKIMFASLETARLYETAIERGYAEGLRSIVELFDARARVYKTRIDALNTGHQLVLGYIMLEYLVGDITTETIYRLDTMFKN</sequence>